<evidence type="ECO:0000313" key="3">
    <source>
        <dbReference type="Proteomes" id="UP000582974"/>
    </source>
</evidence>
<comment type="caution">
    <text evidence="2">The sequence shown here is derived from an EMBL/GenBank/DDBJ whole genome shotgun (WGS) entry which is preliminary data.</text>
</comment>
<dbReference type="PANTHER" id="PTHR21310">
    <property type="entry name" value="AMINOGLYCOSIDE PHOSPHOTRANSFERASE-RELATED-RELATED"/>
    <property type="match status" value="1"/>
</dbReference>
<organism evidence="2 3">
    <name type="scientific">Haloechinothrix aidingensis</name>
    <dbReference type="NCBI Taxonomy" id="2752311"/>
    <lineage>
        <taxon>Bacteria</taxon>
        <taxon>Bacillati</taxon>
        <taxon>Actinomycetota</taxon>
        <taxon>Actinomycetes</taxon>
        <taxon>Pseudonocardiales</taxon>
        <taxon>Pseudonocardiaceae</taxon>
        <taxon>Haloechinothrix</taxon>
    </lineage>
</organism>
<sequence>MTAYADGHEQLAAWLGARVPALTAPLVSYRIGSGQSNLTFLLRDAESREWVLRRPPRSDEDGGEHGVLREARILHALATTAVPVPAVVATGAGEAGIDGPFVVTERAPGAALSDERDAAQLPASERAELGTNVIAALAALHETDPGTVGLSELAPHDGYIARQIRRMSRNWRYWGQHSDADGMWRRCLDRLENRAPRPQRVTLVHGDYRLANVLVDRARITAVLDWELCTLGDPIADLAWLLDDWRAPEDPAIAVPSPTRAGGFAHRADIVAEYAGRTGLDADALDYYRAFTHWKAATLLQGVLVRRRSGELGEHGAPDLVALEDTIRYLLHEALDLARQYRTP</sequence>
<dbReference type="Proteomes" id="UP000582974">
    <property type="component" value="Unassembled WGS sequence"/>
</dbReference>
<dbReference type="EMBL" id="JACCKD010000005">
    <property type="protein sequence ID" value="MBA0126843.1"/>
    <property type="molecule type" value="Genomic_DNA"/>
</dbReference>
<keyword evidence="2" id="KW-0808">Transferase</keyword>
<dbReference type="InterPro" id="IPR011009">
    <property type="entry name" value="Kinase-like_dom_sf"/>
</dbReference>
<dbReference type="GO" id="GO:0016740">
    <property type="term" value="F:transferase activity"/>
    <property type="evidence" value="ECO:0007669"/>
    <property type="project" value="UniProtKB-KW"/>
</dbReference>
<name>A0A838AC86_9PSEU</name>
<dbReference type="Pfam" id="PF01636">
    <property type="entry name" value="APH"/>
    <property type="match status" value="1"/>
</dbReference>
<dbReference type="PANTHER" id="PTHR21310:SF40">
    <property type="entry name" value="AMINOGLYCOSIDE PHOSPHOTRANSFERASE DOMAIN-CONTAINING PROTEIN-RELATED"/>
    <property type="match status" value="1"/>
</dbReference>
<dbReference type="InterPro" id="IPR002575">
    <property type="entry name" value="Aminoglycoside_PTrfase"/>
</dbReference>
<dbReference type="CDD" id="cd05154">
    <property type="entry name" value="ACAD10_11_N-like"/>
    <property type="match status" value="1"/>
</dbReference>
<dbReference type="InterPro" id="IPR051678">
    <property type="entry name" value="AGP_Transferase"/>
</dbReference>
<keyword evidence="3" id="KW-1185">Reference proteome</keyword>
<evidence type="ECO:0000313" key="2">
    <source>
        <dbReference type="EMBL" id="MBA0126843.1"/>
    </source>
</evidence>
<dbReference type="RefSeq" id="WP_180893670.1">
    <property type="nucleotide sequence ID" value="NZ_JACCKD010000005.1"/>
</dbReference>
<reference evidence="2 3" key="1">
    <citation type="submission" date="2020-07" db="EMBL/GenBank/DDBJ databases">
        <title>Genome of Haloechinothrix sp.</title>
        <authorList>
            <person name="Tang S.-K."/>
            <person name="Yang L."/>
            <person name="Zhu W.-Y."/>
        </authorList>
    </citation>
    <scope>NUCLEOTIDE SEQUENCE [LARGE SCALE GENOMIC DNA]</scope>
    <source>
        <strain evidence="2 3">YIM 98757</strain>
    </source>
</reference>
<protein>
    <submittedName>
        <fullName evidence="2">Phosphotransferase family protein</fullName>
    </submittedName>
</protein>
<dbReference type="Gene3D" id="3.30.200.20">
    <property type="entry name" value="Phosphorylase Kinase, domain 1"/>
    <property type="match status" value="1"/>
</dbReference>
<dbReference type="Gene3D" id="3.90.1200.10">
    <property type="match status" value="1"/>
</dbReference>
<proteinExistence type="predicted"/>
<evidence type="ECO:0000259" key="1">
    <source>
        <dbReference type="Pfam" id="PF01636"/>
    </source>
</evidence>
<dbReference type="AlphaFoldDB" id="A0A838AC86"/>
<accession>A0A838AC86</accession>
<dbReference type="InterPro" id="IPR041726">
    <property type="entry name" value="ACAD10_11_N"/>
</dbReference>
<dbReference type="SUPFAM" id="SSF56112">
    <property type="entry name" value="Protein kinase-like (PK-like)"/>
    <property type="match status" value="1"/>
</dbReference>
<gene>
    <name evidence="2" type="ORF">H0B56_14930</name>
</gene>
<feature type="domain" description="Aminoglycoside phosphotransferase" evidence="1">
    <location>
        <begin position="30"/>
        <end position="255"/>
    </location>
</feature>